<sequence>VGSGCGGPSPRGGAGGGQYGPAPGDCCQRPGVLLAGDHANPPVARRTRPVGCFSPGSRQPARDRVRHRQHHRRVRDPPPRLGARRAARPGDGAEHAPRRRLRQSLHRHRPRPRLRGRAARRADRDRPAGRPGRRFRHRALHQRESRGRAARRPDARDHAPHRRAGQHRAWRDRTRRLGDRLPTRRHRRPRHPDLRPRRRPRRRPRLPSAPRAGRGPRGL</sequence>
<gene>
    <name evidence="2" type="ORF">AVDCRST_MAG18-4821</name>
</gene>
<accession>A0A6J4VUR0</accession>
<proteinExistence type="predicted"/>
<feature type="compositionally biased region" description="Basic residues" evidence="1">
    <location>
        <begin position="64"/>
        <end position="74"/>
    </location>
</feature>
<feature type="compositionally biased region" description="Basic and acidic residues" evidence="1">
    <location>
        <begin position="169"/>
        <end position="182"/>
    </location>
</feature>
<evidence type="ECO:0000256" key="1">
    <source>
        <dbReference type="SAM" id="MobiDB-lite"/>
    </source>
</evidence>
<feature type="region of interest" description="Disordered" evidence="1">
    <location>
        <begin position="1"/>
        <end position="219"/>
    </location>
</feature>
<dbReference type="EMBL" id="CADCWN010000386">
    <property type="protein sequence ID" value="CAA9589950.1"/>
    <property type="molecule type" value="Genomic_DNA"/>
</dbReference>
<feature type="non-terminal residue" evidence="2">
    <location>
        <position position="219"/>
    </location>
</feature>
<feature type="compositionally biased region" description="Basic residues" evidence="1">
    <location>
        <begin position="183"/>
        <end position="205"/>
    </location>
</feature>
<feature type="non-terminal residue" evidence="2">
    <location>
        <position position="1"/>
    </location>
</feature>
<feature type="compositionally biased region" description="Gly residues" evidence="1">
    <location>
        <begin position="1"/>
        <end position="19"/>
    </location>
</feature>
<feature type="compositionally biased region" description="Basic residues" evidence="1">
    <location>
        <begin position="159"/>
        <end position="168"/>
    </location>
</feature>
<feature type="compositionally biased region" description="Basic and acidic residues" evidence="1">
    <location>
        <begin position="141"/>
        <end position="158"/>
    </location>
</feature>
<feature type="compositionally biased region" description="Low complexity" evidence="1">
    <location>
        <begin position="206"/>
        <end position="219"/>
    </location>
</feature>
<dbReference type="AlphaFoldDB" id="A0A6J4VUR0"/>
<evidence type="ECO:0000313" key="2">
    <source>
        <dbReference type="EMBL" id="CAA9589950.1"/>
    </source>
</evidence>
<name>A0A6J4VUR0_9BACT</name>
<feature type="compositionally biased region" description="Basic residues" evidence="1">
    <location>
        <begin position="97"/>
        <end position="119"/>
    </location>
</feature>
<organism evidence="2">
    <name type="scientific">uncultured Thermomicrobiales bacterium</name>
    <dbReference type="NCBI Taxonomy" id="1645740"/>
    <lineage>
        <taxon>Bacteria</taxon>
        <taxon>Pseudomonadati</taxon>
        <taxon>Thermomicrobiota</taxon>
        <taxon>Thermomicrobia</taxon>
        <taxon>Thermomicrobiales</taxon>
        <taxon>environmental samples</taxon>
    </lineage>
</organism>
<reference evidence="2" key="1">
    <citation type="submission" date="2020-02" db="EMBL/GenBank/DDBJ databases">
        <authorList>
            <person name="Meier V. D."/>
        </authorList>
    </citation>
    <scope>NUCLEOTIDE SEQUENCE</scope>
    <source>
        <strain evidence="2">AVDCRST_MAG18</strain>
    </source>
</reference>
<protein>
    <submittedName>
        <fullName evidence="2">Uncharacterized protein</fullName>
    </submittedName>
</protein>
<feature type="compositionally biased region" description="Basic residues" evidence="1">
    <location>
        <begin position="131"/>
        <end position="140"/>
    </location>
</feature>